<feature type="transmembrane region" description="Helical" evidence="2">
    <location>
        <begin position="36"/>
        <end position="59"/>
    </location>
</feature>
<feature type="region of interest" description="Disordered" evidence="1">
    <location>
        <begin position="135"/>
        <end position="163"/>
    </location>
</feature>
<accession>A0A9P8HV36</accession>
<feature type="region of interest" description="Disordered" evidence="1">
    <location>
        <begin position="303"/>
        <end position="354"/>
    </location>
</feature>
<dbReference type="EMBL" id="JAGHQL010000225">
    <property type="protein sequence ID" value="KAH0536217.1"/>
    <property type="molecule type" value="Genomic_DNA"/>
</dbReference>
<evidence type="ECO:0000313" key="3">
    <source>
        <dbReference type="EMBL" id="KAH0536217.1"/>
    </source>
</evidence>
<dbReference type="AlphaFoldDB" id="A0A9P8HV36"/>
<feature type="region of interest" description="Disordered" evidence="1">
    <location>
        <begin position="198"/>
        <end position="264"/>
    </location>
</feature>
<keyword evidence="2" id="KW-1133">Transmembrane helix</keyword>
<evidence type="ECO:0000256" key="2">
    <source>
        <dbReference type="SAM" id="Phobius"/>
    </source>
</evidence>
<sequence>MFRPYVYVLGISAFITTGAGVTYMIIFAVTLTSNRFGIRILSIVAAVTNLLALALAFSLTPRFTHNHHIHKQIGRQRLPEGGPDAQHFVKTTVRPVPELSRSSPTRSATPSEAKRTLRSSLSSVVRPVISRTRLATRDSTSLDGGSGDDVPEHDGFDSWDTSGVGSQARQAVLISSLADVEHFSKGIELEPIPGSRPGSQIFWSCHHSESDSDSQKPRGSGLADSPPRSLSQSIREAHIHPLFRSDSPTPPPTASPGTVVRASPLGGQIFTGSIRTLKRPGASASNASPLVIPYGFDGEVATQRPSSVEIPPPLRDFILPPSPRSIPTSPNGFGKRKAALSSTVKASVDKPSNA</sequence>
<feature type="region of interest" description="Disordered" evidence="1">
    <location>
        <begin position="92"/>
        <end position="120"/>
    </location>
</feature>
<organism evidence="3 4">
    <name type="scientific">Glutinoglossum americanum</name>
    <dbReference type="NCBI Taxonomy" id="1670608"/>
    <lineage>
        <taxon>Eukaryota</taxon>
        <taxon>Fungi</taxon>
        <taxon>Dikarya</taxon>
        <taxon>Ascomycota</taxon>
        <taxon>Pezizomycotina</taxon>
        <taxon>Geoglossomycetes</taxon>
        <taxon>Geoglossales</taxon>
        <taxon>Geoglossaceae</taxon>
        <taxon>Glutinoglossum</taxon>
    </lineage>
</organism>
<feature type="compositionally biased region" description="Polar residues" evidence="1">
    <location>
        <begin position="340"/>
        <end position="354"/>
    </location>
</feature>
<gene>
    <name evidence="3" type="ORF">FGG08_006899</name>
</gene>
<proteinExistence type="predicted"/>
<dbReference type="OrthoDB" id="5431149at2759"/>
<evidence type="ECO:0000256" key="1">
    <source>
        <dbReference type="SAM" id="MobiDB-lite"/>
    </source>
</evidence>
<comment type="caution">
    <text evidence="3">The sequence shown here is derived from an EMBL/GenBank/DDBJ whole genome shotgun (WGS) entry which is preliminary data.</text>
</comment>
<protein>
    <submittedName>
        <fullName evidence="3">Uncharacterized protein</fullName>
    </submittedName>
</protein>
<keyword evidence="2" id="KW-0472">Membrane</keyword>
<feature type="compositionally biased region" description="Pro residues" evidence="1">
    <location>
        <begin position="310"/>
        <end position="324"/>
    </location>
</feature>
<name>A0A9P8HV36_9PEZI</name>
<keyword evidence="2" id="KW-0812">Transmembrane</keyword>
<feature type="transmembrane region" description="Helical" evidence="2">
    <location>
        <begin position="6"/>
        <end position="29"/>
    </location>
</feature>
<keyword evidence="4" id="KW-1185">Reference proteome</keyword>
<feature type="compositionally biased region" description="Low complexity" evidence="1">
    <location>
        <begin position="100"/>
        <end position="111"/>
    </location>
</feature>
<evidence type="ECO:0000313" key="4">
    <source>
        <dbReference type="Proteomes" id="UP000698800"/>
    </source>
</evidence>
<feature type="compositionally biased region" description="Basic and acidic residues" evidence="1">
    <location>
        <begin position="206"/>
        <end position="216"/>
    </location>
</feature>
<dbReference type="Proteomes" id="UP000698800">
    <property type="component" value="Unassembled WGS sequence"/>
</dbReference>
<reference evidence="3" key="1">
    <citation type="submission" date="2021-03" db="EMBL/GenBank/DDBJ databases">
        <title>Comparative genomics and phylogenomic investigation of the class Geoglossomycetes provide insights into ecological specialization and systematics.</title>
        <authorList>
            <person name="Melie T."/>
            <person name="Pirro S."/>
            <person name="Miller A.N."/>
            <person name="Quandt A."/>
        </authorList>
    </citation>
    <scope>NUCLEOTIDE SEQUENCE</scope>
    <source>
        <strain evidence="3">GBOQ0MN5Z8</strain>
    </source>
</reference>